<dbReference type="AlphaFoldDB" id="A0AAV4Q4U3"/>
<accession>A0AAV4Q4U3</accession>
<evidence type="ECO:0000313" key="2">
    <source>
        <dbReference type="EMBL" id="GIY03035.1"/>
    </source>
</evidence>
<proteinExistence type="predicted"/>
<reference evidence="2 3" key="1">
    <citation type="submission" date="2021-06" db="EMBL/GenBank/DDBJ databases">
        <title>Caerostris extrusa draft genome.</title>
        <authorList>
            <person name="Kono N."/>
            <person name="Arakawa K."/>
        </authorList>
    </citation>
    <scope>NUCLEOTIDE SEQUENCE [LARGE SCALE GENOMIC DNA]</scope>
</reference>
<sequence length="120" mass="13479">MIPADFFGPAEKKRLISSRPLKPLRPISVGEDKRGGGTVHSRSTPPSPPALTSENGALLLFNKGGHPFYLHLVQRKEISNRYFDAWFWSTCLMAVVILKVPMELVLRRCSKVFGFPVNEQ</sequence>
<dbReference type="EMBL" id="BPLR01005532">
    <property type="protein sequence ID" value="GIY03035.1"/>
    <property type="molecule type" value="Genomic_DNA"/>
</dbReference>
<organism evidence="2 3">
    <name type="scientific">Caerostris extrusa</name>
    <name type="common">Bark spider</name>
    <name type="synonym">Caerostris bankana</name>
    <dbReference type="NCBI Taxonomy" id="172846"/>
    <lineage>
        <taxon>Eukaryota</taxon>
        <taxon>Metazoa</taxon>
        <taxon>Ecdysozoa</taxon>
        <taxon>Arthropoda</taxon>
        <taxon>Chelicerata</taxon>
        <taxon>Arachnida</taxon>
        <taxon>Araneae</taxon>
        <taxon>Araneomorphae</taxon>
        <taxon>Entelegynae</taxon>
        <taxon>Araneoidea</taxon>
        <taxon>Araneidae</taxon>
        <taxon>Caerostris</taxon>
    </lineage>
</organism>
<feature type="region of interest" description="Disordered" evidence="1">
    <location>
        <begin position="17"/>
        <end position="51"/>
    </location>
</feature>
<protein>
    <submittedName>
        <fullName evidence="2">Uncharacterized protein</fullName>
    </submittedName>
</protein>
<evidence type="ECO:0000313" key="3">
    <source>
        <dbReference type="Proteomes" id="UP001054945"/>
    </source>
</evidence>
<keyword evidence="3" id="KW-1185">Reference proteome</keyword>
<gene>
    <name evidence="2" type="ORF">CEXT_434451</name>
</gene>
<dbReference type="Proteomes" id="UP001054945">
    <property type="component" value="Unassembled WGS sequence"/>
</dbReference>
<name>A0AAV4Q4U3_CAEEX</name>
<feature type="compositionally biased region" description="Polar residues" evidence="1">
    <location>
        <begin position="40"/>
        <end position="51"/>
    </location>
</feature>
<comment type="caution">
    <text evidence="2">The sequence shown here is derived from an EMBL/GenBank/DDBJ whole genome shotgun (WGS) entry which is preliminary data.</text>
</comment>
<evidence type="ECO:0000256" key="1">
    <source>
        <dbReference type="SAM" id="MobiDB-lite"/>
    </source>
</evidence>